<evidence type="ECO:0000256" key="2">
    <source>
        <dbReference type="ARBA" id="ARBA00005169"/>
    </source>
</evidence>
<evidence type="ECO:0000256" key="5">
    <source>
        <dbReference type="ARBA" id="ARBA00022723"/>
    </source>
</evidence>
<dbReference type="SUPFAM" id="SSF141734">
    <property type="entry name" value="HisI-like"/>
    <property type="match status" value="1"/>
</dbReference>
<keyword evidence="7 10" id="KW-0862">Zinc</keyword>
<evidence type="ECO:0000256" key="7">
    <source>
        <dbReference type="ARBA" id="ARBA00022833"/>
    </source>
</evidence>
<organism evidence="12 13">
    <name type="scientific">Demequina zhanjiangensis</name>
    <dbReference type="NCBI Taxonomy" id="3051659"/>
    <lineage>
        <taxon>Bacteria</taxon>
        <taxon>Bacillati</taxon>
        <taxon>Actinomycetota</taxon>
        <taxon>Actinomycetes</taxon>
        <taxon>Micrococcales</taxon>
        <taxon>Demequinaceae</taxon>
        <taxon>Demequina</taxon>
    </lineage>
</organism>
<dbReference type="EC" id="3.5.4.19" evidence="10"/>
<dbReference type="Pfam" id="PF01502">
    <property type="entry name" value="PRA-CH"/>
    <property type="match status" value="1"/>
</dbReference>
<dbReference type="Gene3D" id="3.10.20.810">
    <property type="entry name" value="Phosphoribosyl-AMP cyclohydrolase"/>
    <property type="match status" value="1"/>
</dbReference>
<comment type="similarity">
    <text evidence="10">Belongs to the PRA-CH family.</text>
</comment>
<dbReference type="InterPro" id="IPR038019">
    <property type="entry name" value="PRib_AMP_CycHydrolase_sf"/>
</dbReference>
<dbReference type="GO" id="GO:0004635">
    <property type="term" value="F:phosphoribosyl-AMP cyclohydrolase activity"/>
    <property type="evidence" value="ECO:0007669"/>
    <property type="project" value="UniProtKB-EC"/>
</dbReference>
<evidence type="ECO:0000313" key="12">
    <source>
        <dbReference type="EMBL" id="MDN4473135.1"/>
    </source>
</evidence>
<evidence type="ECO:0000256" key="9">
    <source>
        <dbReference type="ARBA" id="ARBA00023102"/>
    </source>
</evidence>
<keyword evidence="6 10" id="KW-0378">Hydrolase</keyword>
<feature type="binding site" evidence="10">
    <location>
        <position position="80"/>
    </location>
    <ligand>
        <name>Mg(2+)</name>
        <dbReference type="ChEBI" id="CHEBI:18420"/>
    </ligand>
</feature>
<dbReference type="InterPro" id="IPR002496">
    <property type="entry name" value="PRib_AMP_CycHydrolase_dom"/>
</dbReference>
<keyword evidence="9 10" id="KW-0368">Histidine biosynthesis</keyword>
<feature type="binding site" evidence="10">
    <location>
        <position position="104"/>
    </location>
    <ligand>
        <name>Zn(2+)</name>
        <dbReference type="ChEBI" id="CHEBI:29105"/>
        <note>ligand shared between dimeric partners</note>
    </ligand>
</feature>
<protein>
    <recommendedName>
        <fullName evidence="10">Phosphoribosyl-AMP cyclohydrolase</fullName>
        <shortName evidence="10">PRA-CH</shortName>
        <ecNumber evidence="10">3.5.4.19</ecNumber>
    </recommendedName>
</protein>
<dbReference type="RefSeq" id="WP_301128372.1">
    <property type="nucleotide sequence ID" value="NZ_JAUHPV010000005.1"/>
</dbReference>
<dbReference type="NCBIfam" id="NF000768">
    <property type="entry name" value="PRK00051.1"/>
    <property type="match status" value="1"/>
</dbReference>
<comment type="caution">
    <text evidence="12">The sequence shown here is derived from an EMBL/GenBank/DDBJ whole genome shotgun (WGS) entry which is preliminary data.</text>
</comment>
<accession>A0ABT8G1Y4</accession>
<feature type="binding site" evidence="10">
    <location>
        <position position="97"/>
    </location>
    <ligand>
        <name>Zn(2+)</name>
        <dbReference type="ChEBI" id="CHEBI:29105"/>
        <note>ligand shared between dimeric partners</note>
    </ligand>
</feature>
<evidence type="ECO:0000256" key="6">
    <source>
        <dbReference type="ARBA" id="ARBA00022801"/>
    </source>
</evidence>
<keyword evidence="8 10" id="KW-0460">Magnesium</keyword>
<reference evidence="12" key="1">
    <citation type="submission" date="2023-06" db="EMBL/GenBank/DDBJ databases">
        <title>SYSU T00b26.</title>
        <authorList>
            <person name="Gao L."/>
            <person name="Fang B.-Z."/>
            <person name="Li W.-J."/>
        </authorList>
    </citation>
    <scope>NUCLEOTIDE SEQUENCE</scope>
    <source>
        <strain evidence="12">SYSU T00b26</strain>
    </source>
</reference>
<proteinExistence type="inferred from homology"/>
<comment type="cofactor">
    <cofactor evidence="10">
        <name>Zn(2+)</name>
        <dbReference type="ChEBI" id="CHEBI:29105"/>
    </cofactor>
    <text evidence="10">Binds 1 zinc ion per subunit.</text>
</comment>
<comment type="subunit">
    <text evidence="10">Homodimer.</text>
</comment>
<dbReference type="HAMAP" id="MF_01021">
    <property type="entry name" value="HisI"/>
    <property type="match status" value="1"/>
</dbReference>
<evidence type="ECO:0000259" key="11">
    <source>
        <dbReference type="Pfam" id="PF01502"/>
    </source>
</evidence>
<comment type="function">
    <text evidence="10">Catalyzes the hydrolysis of the adenine ring of phosphoribosyl-AMP.</text>
</comment>
<dbReference type="Proteomes" id="UP001172738">
    <property type="component" value="Unassembled WGS sequence"/>
</dbReference>
<feature type="binding site" evidence="10">
    <location>
        <position position="81"/>
    </location>
    <ligand>
        <name>Zn(2+)</name>
        <dbReference type="ChEBI" id="CHEBI:29105"/>
        <note>ligand shared between dimeric partners</note>
    </ligand>
</feature>
<keyword evidence="5 10" id="KW-0479">Metal-binding</keyword>
<dbReference type="PANTHER" id="PTHR42945:SF11">
    <property type="entry name" value="PHOSPHORIBOSYL-AMP CYCLOHYDROLASE"/>
    <property type="match status" value="1"/>
</dbReference>
<evidence type="ECO:0000256" key="3">
    <source>
        <dbReference type="ARBA" id="ARBA00022490"/>
    </source>
</evidence>
<comment type="pathway">
    <text evidence="2 10">Amino-acid biosynthesis; L-histidine biosynthesis; L-histidine from 5-phospho-alpha-D-ribose 1-diphosphate: step 3/9.</text>
</comment>
<evidence type="ECO:0000256" key="1">
    <source>
        <dbReference type="ARBA" id="ARBA00000024"/>
    </source>
</evidence>
<evidence type="ECO:0000313" key="13">
    <source>
        <dbReference type="Proteomes" id="UP001172738"/>
    </source>
</evidence>
<evidence type="ECO:0000256" key="10">
    <source>
        <dbReference type="HAMAP-Rule" id="MF_01021"/>
    </source>
</evidence>
<dbReference type="EMBL" id="JAUHPV010000005">
    <property type="protein sequence ID" value="MDN4473135.1"/>
    <property type="molecule type" value="Genomic_DNA"/>
</dbReference>
<gene>
    <name evidence="10 12" type="primary">hisI</name>
    <name evidence="12" type="ORF">QQX04_09055</name>
</gene>
<feature type="binding site" evidence="10">
    <location>
        <position position="84"/>
    </location>
    <ligand>
        <name>Mg(2+)</name>
        <dbReference type="ChEBI" id="CHEBI:18420"/>
    </ligand>
</feature>
<dbReference type="PANTHER" id="PTHR42945">
    <property type="entry name" value="HISTIDINE BIOSYNTHESIS BIFUNCTIONAL PROTEIN"/>
    <property type="match status" value="1"/>
</dbReference>
<evidence type="ECO:0000256" key="8">
    <source>
        <dbReference type="ARBA" id="ARBA00022842"/>
    </source>
</evidence>
<dbReference type="InterPro" id="IPR026660">
    <property type="entry name" value="PRA-CH"/>
</dbReference>
<keyword evidence="13" id="KW-1185">Reference proteome</keyword>
<feature type="binding site" evidence="10">
    <location>
        <position position="82"/>
    </location>
    <ligand>
        <name>Mg(2+)</name>
        <dbReference type="ChEBI" id="CHEBI:18420"/>
    </ligand>
</feature>
<comment type="cofactor">
    <cofactor evidence="10">
        <name>Mg(2+)</name>
        <dbReference type="ChEBI" id="CHEBI:18420"/>
    </cofactor>
    <text evidence="10">Binds 1 Mg(2+) ion per subunit.</text>
</comment>
<name>A0ABT8G1Y4_9MICO</name>
<evidence type="ECO:0000256" key="4">
    <source>
        <dbReference type="ARBA" id="ARBA00022605"/>
    </source>
</evidence>
<comment type="subcellular location">
    <subcellularLocation>
        <location evidence="10">Cytoplasm</location>
    </subcellularLocation>
</comment>
<sequence>MSLDPTLAARLKRNDDGLVCAVVQQHDTREVLMVAWMNDEALHETLTSGRAVYWSRSRQELWRKGDTSGHRQVVVRASLDCDGDAILLEVNQVGAACHTGERTCFLTGGDLGAVDGREVEG</sequence>
<keyword evidence="4 10" id="KW-0028">Amino-acid biosynthesis</keyword>
<comment type="catalytic activity">
    <reaction evidence="1 10">
        <text>1-(5-phospho-beta-D-ribosyl)-5'-AMP + H2O = 1-(5-phospho-beta-D-ribosyl)-5-[(5-phospho-beta-D-ribosylamino)methylideneamino]imidazole-4-carboxamide</text>
        <dbReference type="Rhea" id="RHEA:20049"/>
        <dbReference type="ChEBI" id="CHEBI:15377"/>
        <dbReference type="ChEBI" id="CHEBI:58435"/>
        <dbReference type="ChEBI" id="CHEBI:59457"/>
        <dbReference type="EC" id="3.5.4.19"/>
    </reaction>
</comment>
<keyword evidence="3 10" id="KW-0963">Cytoplasm</keyword>
<feature type="domain" description="Phosphoribosyl-AMP cyclohydrolase" evidence="11">
    <location>
        <begin position="33"/>
        <end position="105"/>
    </location>
</feature>